<gene>
    <name evidence="2" type="ORF">MNBD_CHLOROFLEXI01-1916</name>
</gene>
<evidence type="ECO:0000256" key="1">
    <source>
        <dbReference type="SAM" id="MobiDB-lite"/>
    </source>
</evidence>
<feature type="compositionally biased region" description="Polar residues" evidence="1">
    <location>
        <begin position="30"/>
        <end position="40"/>
    </location>
</feature>
<protein>
    <recommendedName>
        <fullName evidence="3">Glycoside hydrolase family 5 domain-containing protein</fullName>
    </recommendedName>
</protein>
<evidence type="ECO:0000313" key="2">
    <source>
        <dbReference type="EMBL" id="VAW42811.1"/>
    </source>
</evidence>
<proteinExistence type="predicted"/>
<dbReference type="GO" id="GO:0004553">
    <property type="term" value="F:hydrolase activity, hydrolyzing O-glycosyl compounds"/>
    <property type="evidence" value="ECO:0007669"/>
    <property type="project" value="TreeGrafter"/>
</dbReference>
<feature type="region of interest" description="Disordered" evidence="1">
    <location>
        <begin position="27"/>
        <end position="55"/>
    </location>
</feature>
<dbReference type="Gene3D" id="3.20.20.80">
    <property type="entry name" value="Glycosidases"/>
    <property type="match status" value="1"/>
</dbReference>
<dbReference type="AlphaFoldDB" id="A0A3B0VIR7"/>
<dbReference type="PROSITE" id="PS51257">
    <property type="entry name" value="PROKAR_LIPOPROTEIN"/>
    <property type="match status" value="1"/>
</dbReference>
<dbReference type="EMBL" id="UOEU01000962">
    <property type="protein sequence ID" value="VAW42811.1"/>
    <property type="molecule type" value="Genomic_DNA"/>
</dbReference>
<feature type="compositionally biased region" description="Pro residues" evidence="1">
    <location>
        <begin position="41"/>
        <end position="55"/>
    </location>
</feature>
<dbReference type="SUPFAM" id="SSF51445">
    <property type="entry name" value="(Trans)glycosidases"/>
    <property type="match status" value="1"/>
</dbReference>
<reference evidence="2" key="1">
    <citation type="submission" date="2018-06" db="EMBL/GenBank/DDBJ databases">
        <authorList>
            <person name="Zhirakovskaya E."/>
        </authorList>
    </citation>
    <scope>NUCLEOTIDE SEQUENCE</scope>
</reference>
<organism evidence="2">
    <name type="scientific">hydrothermal vent metagenome</name>
    <dbReference type="NCBI Taxonomy" id="652676"/>
    <lineage>
        <taxon>unclassified sequences</taxon>
        <taxon>metagenomes</taxon>
        <taxon>ecological metagenomes</taxon>
    </lineage>
</organism>
<dbReference type="InterPro" id="IPR051923">
    <property type="entry name" value="Glycosyl_Hydrolase_39"/>
</dbReference>
<accession>A0A3B0VIR7</accession>
<dbReference type="PANTHER" id="PTHR12631">
    <property type="entry name" value="ALPHA-L-IDURONIDASE"/>
    <property type="match status" value="1"/>
</dbReference>
<feature type="non-terminal residue" evidence="2">
    <location>
        <position position="245"/>
    </location>
</feature>
<dbReference type="PANTHER" id="PTHR12631:SF10">
    <property type="entry name" value="BETA-XYLOSIDASE-LIKE PROTEIN-RELATED"/>
    <property type="match status" value="1"/>
</dbReference>
<name>A0A3B0VIR7_9ZZZZ</name>
<dbReference type="InterPro" id="IPR017853">
    <property type="entry name" value="GH"/>
</dbReference>
<sequence>MKQMRWVLFITAVLFLAIACGGGDEPETAVTDTTSDTIANPPTPEPPATPTLLPPPVVVEDADTEEPVAAPEVVEVKLRPWPADKFGYGVQIHGNATVGDPISTMDSTKNQLGIGWVKMQMQWWLVHPDPETEQWFFYDGVINEASNFNLNLMISVVGAPEWTRAAANRIGPPDDFNVYANFLTELINRHPGKIDAIEVWNEQNLDREWQTNSGINPEEYVRFLQVAYDAIKAADPDIIVISGAL</sequence>
<evidence type="ECO:0008006" key="3">
    <source>
        <dbReference type="Google" id="ProtNLM"/>
    </source>
</evidence>